<accession>A0ABT7SC14</accession>
<dbReference type="RefSeq" id="WP_289453249.1">
    <property type="nucleotide sequence ID" value="NZ_JAUCGQ010000001.1"/>
</dbReference>
<dbReference type="EMBL" id="JAUCGQ010000001">
    <property type="protein sequence ID" value="MDM7853728.1"/>
    <property type="molecule type" value="Genomic_DNA"/>
</dbReference>
<dbReference type="SUPFAM" id="SSF101898">
    <property type="entry name" value="NHL repeat"/>
    <property type="match status" value="1"/>
</dbReference>
<evidence type="ECO:0000256" key="1">
    <source>
        <dbReference type="SAM" id="SignalP"/>
    </source>
</evidence>
<keyword evidence="3" id="KW-1185">Reference proteome</keyword>
<evidence type="ECO:0000313" key="2">
    <source>
        <dbReference type="EMBL" id="MDM7853728.1"/>
    </source>
</evidence>
<dbReference type="NCBIfam" id="TIGR03118">
    <property type="entry name" value="PEPCTERM_chp_1"/>
    <property type="match status" value="1"/>
</dbReference>
<gene>
    <name evidence="2" type="ORF">QRT04_02195</name>
</gene>
<feature type="signal peptide" evidence="1">
    <location>
        <begin position="1"/>
        <end position="28"/>
    </location>
</feature>
<dbReference type="InterPro" id="IPR017549">
    <property type="entry name" value="APMV_L690"/>
</dbReference>
<organism evidence="2 3">
    <name type="scientific">Cellulomonas alba</name>
    <dbReference type="NCBI Taxonomy" id="3053467"/>
    <lineage>
        <taxon>Bacteria</taxon>
        <taxon>Bacillati</taxon>
        <taxon>Actinomycetota</taxon>
        <taxon>Actinomycetes</taxon>
        <taxon>Micrococcales</taxon>
        <taxon>Cellulomonadaceae</taxon>
        <taxon>Cellulomonas</taxon>
    </lineage>
</organism>
<keyword evidence="1" id="KW-0732">Signal</keyword>
<name>A0ABT7SC14_9CELL</name>
<protein>
    <submittedName>
        <fullName evidence="2">TIGR03118 family protein</fullName>
    </submittedName>
</protein>
<sequence>MVARSTYIGASAALAMALGVAVAGPAAAADKPRPHTFQQVNLVSDQPGVAALADPELVNAWGMSRGPNTPVWVSDNGADVTTLYRTDTAGAPVTKVLSVAIPGGAPTGQVFNDTTAFMVPGTGQAARFIFIGEDGDLSAWNGGPSAVAVGHTDGAVYKGLALVHPASGPMLLAANFHDNRIDAFDGSFMPVPTPGMFHDPFLPAGYAPFNVAEIDGRVVVTYAKQDADREDDVAGPGHGFVDVFSEQGAFLHRFATRGVLNSPWGLTIAPAAFGRFAGDLLIGNFGDGRIHAFDARTGHLEGTLRGTNGKPLAIDGLWGLTVGDAVAGGADSVWFSAGPNGEQHGLLGLLKAAPEKHHHHHHGR</sequence>
<comment type="caution">
    <text evidence="2">The sequence shown here is derived from an EMBL/GenBank/DDBJ whole genome shotgun (WGS) entry which is preliminary data.</text>
</comment>
<proteinExistence type="predicted"/>
<feature type="chain" id="PRO_5046233991" evidence="1">
    <location>
        <begin position="29"/>
        <end position="364"/>
    </location>
</feature>
<evidence type="ECO:0000313" key="3">
    <source>
        <dbReference type="Proteomes" id="UP001529338"/>
    </source>
</evidence>
<reference evidence="2 3" key="1">
    <citation type="submission" date="2023-06" db="EMBL/GenBank/DDBJ databases">
        <title>Cellulomonas sp. MW4 Whole genome sequence.</title>
        <authorList>
            <person name="Park S."/>
        </authorList>
    </citation>
    <scope>NUCLEOTIDE SEQUENCE [LARGE SCALE GENOMIC DNA]</scope>
    <source>
        <strain evidence="2 3">MW4</strain>
    </source>
</reference>
<dbReference type="Proteomes" id="UP001529338">
    <property type="component" value="Unassembled WGS sequence"/>
</dbReference>